<accession>A0ABY6HKM1</accession>
<sequence length="192" mass="23143">MSKKTRSIINLVLDKFILNKYKQKIDEKYLKSLFVVCKKLEKEFSIFNLEKFILGIKFEEKLYNESIFKTAKKTIPKKILTEDAAVGLAFCFLFKICPDITEIECYQAEGEGYDYRYRIGDHFYKIEMSGTDTEISKYFTDRIYAKRQKFKDGTYWEDNFEKEEIFIVDFHFDRYTYWDSKVHDNIKQGRLN</sequence>
<proteinExistence type="predicted"/>
<evidence type="ECO:0000313" key="2">
    <source>
        <dbReference type="Proteomes" id="UP001208689"/>
    </source>
</evidence>
<dbReference type="EMBL" id="CP104013">
    <property type="protein sequence ID" value="UYP43940.1"/>
    <property type="molecule type" value="Genomic_DNA"/>
</dbReference>
<protein>
    <submittedName>
        <fullName evidence="1">Uncharacterized protein</fullName>
    </submittedName>
</protein>
<gene>
    <name evidence="1" type="ORF">NEF87_000225</name>
</gene>
<name>A0ABY6HKM1_9ARCH</name>
<dbReference type="Proteomes" id="UP001208689">
    <property type="component" value="Chromosome"/>
</dbReference>
<organism evidence="1 2">
    <name type="scientific">Candidatus Lokiarchaeum ossiferum</name>
    <dbReference type="NCBI Taxonomy" id="2951803"/>
    <lineage>
        <taxon>Archaea</taxon>
        <taxon>Promethearchaeati</taxon>
        <taxon>Promethearchaeota</taxon>
        <taxon>Promethearchaeia</taxon>
        <taxon>Promethearchaeales</taxon>
        <taxon>Promethearchaeaceae</taxon>
        <taxon>Candidatus Lokiarchaeum</taxon>
    </lineage>
</organism>
<reference evidence="1" key="1">
    <citation type="submission" date="2022-09" db="EMBL/GenBank/DDBJ databases">
        <title>Actin cytoskeleton and complex cell architecture in an #Asgard archaeon.</title>
        <authorList>
            <person name="Ponce Toledo R.I."/>
            <person name="Schleper C."/>
            <person name="Rodrigues Oliveira T."/>
            <person name="Wollweber F."/>
            <person name="Xu J."/>
            <person name="Rittmann S."/>
            <person name="Klingl A."/>
            <person name="Pilhofer M."/>
        </authorList>
    </citation>
    <scope>NUCLEOTIDE SEQUENCE</scope>
    <source>
        <strain evidence="1">B-35</strain>
    </source>
</reference>
<keyword evidence="2" id="KW-1185">Reference proteome</keyword>
<evidence type="ECO:0000313" key="1">
    <source>
        <dbReference type="EMBL" id="UYP43940.1"/>
    </source>
</evidence>